<dbReference type="AlphaFoldDB" id="A0A9W7TAH1"/>
<sequence length="255" mass="28702">MKKIDCTAADTLGTVCDGSLESQEADTEEALAPNVELFQVRRRSSRNLQLPPLVFRLAEQHDWNSKESEPIARPTTLALRTPPVIAITSADAGRPPIGDRCKKQHGYHCYIYRKRRIRSGNANELMRVIRTKKCIQIWNNSKMLNLQRFTAHYPLVVMAESITFPPSPLLFEPFTRLLMPPLSCEDGLVPPPPFVCEAARRRTERECVRELLGAAGMPEVGLTQAETLDDVGSEPQGFGLLNRHHASICLYFHNN</sequence>
<gene>
    <name evidence="1" type="ORF">IRJ41_000847</name>
</gene>
<evidence type="ECO:0000313" key="2">
    <source>
        <dbReference type="Proteomes" id="UP001059041"/>
    </source>
</evidence>
<comment type="caution">
    <text evidence="1">The sequence shown here is derived from an EMBL/GenBank/DDBJ whole genome shotgun (WGS) entry which is preliminary data.</text>
</comment>
<dbReference type="Proteomes" id="UP001059041">
    <property type="component" value="Linkage Group LG22"/>
</dbReference>
<evidence type="ECO:0000313" key="1">
    <source>
        <dbReference type="EMBL" id="KAI7792981.1"/>
    </source>
</evidence>
<dbReference type="EMBL" id="JAFHDT010000022">
    <property type="protein sequence ID" value="KAI7792981.1"/>
    <property type="molecule type" value="Genomic_DNA"/>
</dbReference>
<proteinExistence type="predicted"/>
<protein>
    <submittedName>
        <fullName evidence="1">Uncharacterized protein</fullName>
    </submittedName>
</protein>
<name>A0A9W7TAH1_TRIRA</name>
<reference evidence="1" key="1">
    <citation type="submission" date="2021-02" db="EMBL/GenBank/DDBJ databases">
        <title>Comparative genomics reveals that relaxation of natural selection precedes convergent phenotypic evolution of cavefish.</title>
        <authorList>
            <person name="Peng Z."/>
        </authorList>
    </citation>
    <scope>NUCLEOTIDE SEQUENCE</scope>
    <source>
        <tissue evidence="1">Muscle</tissue>
    </source>
</reference>
<accession>A0A9W7TAH1</accession>
<organism evidence="1 2">
    <name type="scientific">Triplophysa rosa</name>
    <name type="common">Cave loach</name>
    <dbReference type="NCBI Taxonomy" id="992332"/>
    <lineage>
        <taxon>Eukaryota</taxon>
        <taxon>Metazoa</taxon>
        <taxon>Chordata</taxon>
        <taxon>Craniata</taxon>
        <taxon>Vertebrata</taxon>
        <taxon>Euteleostomi</taxon>
        <taxon>Actinopterygii</taxon>
        <taxon>Neopterygii</taxon>
        <taxon>Teleostei</taxon>
        <taxon>Ostariophysi</taxon>
        <taxon>Cypriniformes</taxon>
        <taxon>Nemacheilidae</taxon>
        <taxon>Triplophysa</taxon>
    </lineage>
</organism>
<keyword evidence="2" id="KW-1185">Reference proteome</keyword>